<evidence type="ECO:0000313" key="5">
    <source>
        <dbReference type="Proteomes" id="UP001057455"/>
    </source>
</evidence>
<dbReference type="AlphaFoldDB" id="A0A9W5WVY9"/>
<accession>A0A9W5WVY9</accession>
<dbReference type="EMBL" id="BLIY01000017">
    <property type="protein sequence ID" value="GFE54822.1"/>
    <property type="molecule type" value="Genomic_DNA"/>
</dbReference>
<reference evidence="4" key="1">
    <citation type="submission" date="2019-12" db="EMBL/GenBank/DDBJ databases">
        <title>Genome sequence of Babesia ovis.</title>
        <authorList>
            <person name="Yamagishi J."/>
            <person name="Sevinc F."/>
            <person name="Xuan X."/>
        </authorList>
    </citation>
    <scope>NUCLEOTIDE SEQUENCE</scope>
    <source>
        <strain evidence="4">Selcuk</strain>
    </source>
</reference>
<name>A0A9W5WVY9_BABOV</name>
<dbReference type="Proteomes" id="UP001057455">
    <property type="component" value="Unassembled WGS sequence"/>
</dbReference>
<keyword evidence="3" id="KW-0732">Signal</keyword>
<protein>
    <submittedName>
        <fullName evidence="4">Single-stranded DNA-binding</fullName>
    </submittedName>
</protein>
<dbReference type="GO" id="GO:0003697">
    <property type="term" value="F:single-stranded DNA binding"/>
    <property type="evidence" value="ECO:0007669"/>
    <property type="project" value="InterPro"/>
</dbReference>
<feature type="chain" id="PRO_5040895542" evidence="3">
    <location>
        <begin position="24"/>
        <end position="223"/>
    </location>
</feature>
<gene>
    <name evidence="4" type="ORF">BaOVIS_022260</name>
</gene>
<dbReference type="Pfam" id="PF00436">
    <property type="entry name" value="SSB"/>
    <property type="match status" value="1"/>
</dbReference>
<proteinExistence type="predicted"/>
<keyword evidence="5" id="KW-1185">Reference proteome</keyword>
<dbReference type="PROSITE" id="PS50935">
    <property type="entry name" value="SSB"/>
    <property type="match status" value="1"/>
</dbReference>
<organism evidence="4 5">
    <name type="scientific">Babesia ovis</name>
    <dbReference type="NCBI Taxonomy" id="5869"/>
    <lineage>
        <taxon>Eukaryota</taxon>
        <taxon>Sar</taxon>
        <taxon>Alveolata</taxon>
        <taxon>Apicomplexa</taxon>
        <taxon>Aconoidasida</taxon>
        <taxon>Piroplasmida</taxon>
        <taxon>Babesiidae</taxon>
        <taxon>Babesia</taxon>
    </lineage>
</organism>
<evidence type="ECO:0000256" key="3">
    <source>
        <dbReference type="SAM" id="SignalP"/>
    </source>
</evidence>
<keyword evidence="1 2" id="KW-0238">DNA-binding</keyword>
<sequence length="223" mass="24235">MTYLSSLHLYIICVALALSPSLCLRTRSYQIHPGYIVTPHPSTGFAHSFGVNSDPYGAAGVEDVENPIDDVPSYLMDDVSRNSEPTSPSVNTVTLCGHIGYIDQPVTIANGYKALRLAVATNERGRMGATKTQWHKVVIYGQGNVDYVHSKARVGDRALVIGSLSYYSPPSQDGSTYKAKIAEVSVRLRGAGHSIILMPRAKYQDDDYPLTGMDDEAYNFGSA</sequence>
<dbReference type="InterPro" id="IPR012340">
    <property type="entry name" value="NA-bd_OB-fold"/>
</dbReference>
<evidence type="ECO:0000313" key="4">
    <source>
        <dbReference type="EMBL" id="GFE54822.1"/>
    </source>
</evidence>
<dbReference type="Gene3D" id="2.40.50.140">
    <property type="entry name" value="Nucleic acid-binding proteins"/>
    <property type="match status" value="1"/>
</dbReference>
<evidence type="ECO:0000256" key="2">
    <source>
        <dbReference type="PROSITE-ProRule" id="PRU00252"/>
    </source>
</evidence>
<feature type="signal peptide" evidence="3">
    <location>
        <begin position="1"/>
        <end position="23"/>
    </location>
</feature>
<dbReference type="SUPFAM" id="SSF50249">
    <property type="entry name" value="Nucleic acid-binding proteins"/>
    <property type="match status" value="1"/>
</dbReference>
<evidence type="ECO:0000256" key="1">
    <source>
        <dbReference type="ARBA" id="ARBA00023125"/>
    </source>
</evidence>
<dbReference type="InterPro" id="IPR000424">
    <property type="entry name" value="Primosome_PriB/ssb"/>
</dbReference>
<dbReference type="OrthoDB" id="363748at2759"/>
<comment type="caution">
    <text evidence="4">The sequence shown here is derived from an EMBL/GenBank/DDBJ whole genome shotgun (WGS) entry which is preliminary data.</text>
</comment>